<keyword evidence="2" id="KW-0863">Zinc-finger</keyword>
<organism evidence="10 11">
    <name type="scientific">Panagrolaimus superbus</name>
    <dbReference type="NCBI Taxonomy" id="310955"/>
    <lineage>
        <taxon>Eukaryota</taxon>
        <taxon>Metazoa</taxon>
        <taxon>Ecdysozoa</taxon>
        <taxon>Nematoda</taxon>
        <taxon>Chromadorea</taxon>
        <taxon>Rhabditida</taxon>
        <taxon>Tylenchina</taxon>
        <taxon>Panagrolaimomorpha</taxon>
        <taxon>Panagrolaimoidea</taxon>
        <taxon>Panagrolaimidae</taxon>
        <taxon>Panagrolaimus</taxon>
    </lineage>
</organism>
<keyword evidence="6" id="KW-0804">Transcription</keyword>
<evidence type="ECO:0000256" key="7">
    <source>
        <dbReference type="ARBA" id="ARBA00023170"/>
    </source>
</evidence>
<keyword evidence="10" id="KW-1185">Reference proteome</keyword>
<dbReference type="PANTHER" id="PTHR45680">
    <property type="entry name" value="NUCLEAR HORMONE RECEPTOR FAMILY"/>
    <property type="match status" value="1"/>
</dbReference>
<dbReference type="PANTHER" id="PTHR45680:SF29">
    <property type="entry name" value="NUCLEAR HORMONE RECEPTOR FAMILY"/>
    <property type="match status" value="1"/>
</dbReference>
<dbReference type="WBParaSite" id="PSU_v2.g3685.t1">
    <property type="protein sequence ID" value="PSU_v2.g3685.t1"/>
    <property type="gene ID" value="PSU_v2.g3685"/>
</dbReference>
<keyword evidence="5" id="KW-0238">DNA-binding</keyword>
<keyword evidence="1" id="KW-0479">Metal-binding</keyword>
<evidence type="ECO:0000256" key="5">
    <source>
        <dbReference type="ARBA" id="ARBA00023125"/>
    </source>
</evidence>
<evidence type="ECO:0000256" key="1">
    <source>
        <dbReference type="ARBA" id="ARBA00022723"/>
    </source>
</evidence>
<evidence type="ECO:0000313" key="10">
    <source>
        <dbReference type="Proteomes" id="UP000887577"/>
    </source>
</evidence>
<dbReference type="InterPro" id="IPR013088">
    <property type="entry name" value="Znf_NHR/GATA"/>
</dbReference>
<dbReference type="PROSITE" id="PS51030">
    <property type="entry name" value="NUCLEAR_REC_DBD_2"/>
    <property type="match status" value="1"/>
</dbReference>
<dbReference type="GO" id="GO:0008270">
    <property type="term" value="F:zinc ion binding"/>
    <property type="evidence" value="ECO:0007669"/>
    <property type="project" value="UniProtKB-KW"/>
</dbReference>
<protein>
    <submittedName>
        <fullName evidence="11">Nuclear receptor domain-containing protein</fullName>
    </submittedName>
</protein>
<dbReference type="InterPro" id="IPR051152">
    <property type="entry name" value="C.elegans_Orphan_NR"/>
</dbReference>
<reference evidence="11" key="1">
    <citation type="submission" date="2022-11" db="UniProtKB">
        <authorList>
            <consortium name="WormBaseParasite"/>
        </authorList>
    </citation>
    <scope>IDENTIFICATION</scope>
</reference>
<dbReference type="GO" id="GO:0003700">
    <property type="term" value="F:DNA-binding transcription factor activity"/>
    <property type="evidence" value="ECO:0007669"/>
    <property type="project" value="InterPro"/>
</dbReference>
<proteinExistence type="predicted"/>
<dbReference type="SMART" id="SM00399">
    <property type="entry name" value="ZnF_C4"/>
    <property type="match status" value="1"/>
</dbReference>
<evidence type="ECO:0000313" key="11">
    <source>
        <dbReference type="WBParaSite" id="PSU_v2.g3685.t1"/>
    </source>
</evidence>
<name>A0A914YSJ8_9BILA</name>
<keyword evidence="7" id="KW-0675">Receptor</keyword>
<keyword evidence="3" id="KW-0862">Zinc</keyword>
<evidence type="ECO:0000256" key="6">
    <source>
        <dbReference type="ARBA" id="ARBA00023163"/>
    </source>
</evidence>
<feature type="domain" description="Nuclear receptor" evidence="9">
    <location>
        <begin position="3"/>
        <end position="81"/>
    </location>
</feature>
<evidence type="ECO:0000256" key="8">
    <source>
        <dbReference type="ARBA" id="ARBA00023242"/>
    </source>
</evidence>
<evidence type="ECO:0000256" key="4">
    <source>
        <dbReference type="ARBA" id="ARBA00023015"/>
    </source>
</evidence>
<sequence>MSGCKCKVCGRFIRGVCNHYGGQSCAACGAFFIRAPNAKHVYSCENDGMCLAIPSLTGSDCRKCRLNKCFEIGMRTPGMQQQSNLANTEISEEYLDQAKRLHSLFTVTKNSPHLLLSYYENDDLTFLNDAALHFHGNNITNTQMSYIRKWATILHCNQIPIPEIHVLFYSIVSTIKFSWIPIQDQQIIGDFQQKAITQFIETYPYRNLEYKEGFEKLTEYLQKQFVKYFCLPK</sequence>
<dbReference type="SUPFAM" id="SSF57716">
    <property type="entry name" value="Glucocorticoid receptor-like (DNA-binding domain)"/>
    <property type="match status" value="1"/>
</dbReference>
<accession>A0A914YSJ8</accession>
<dbReference type="GO" id="GO:0043565">
    <property type="term" value="F:sequence-specific DNA binding"/>
    <property type="evidence" value="ECO:0007669"/>
    <property type="project" value="InterPro"/>
</dbReference>
<dbReference type="Pfam" id="PF00105">
    <property type="entry name" value="zf-C4"/>
    <property type="match status" value="1"/>
</dbReference>
<dbReference type="PROSITE" id="PS51257">
    <property type="entry name" value="PROKAR_LIPOPROTEIN"/>
    <property type="match status" value="1"/>
</dbReference>
<dbReference type="Gene3D" id="3.30.50.10">
    <property type="entry name" value="Erythroid Transcription Factor GATA-1, subunit A"/>
    <property type="match status" value="1"/>
</dbReference>
<evidence type="ECO:0000256" key="3">
    <source>
        <dbReference type="ARBA" id="ARBA00022833"/>
    </source>
</evidence>
<dbReference type="Proteomes" id="UP000887577">
    <property type="component" value="Unplaced"/>
</dbReference>
<keyword evidence="8" id="KW-0539">Nucleus</keyword>
<evidence type="ECO:0000256" key="2">
    <source>
        <dbReference type="ARBA" id="ARBA00022771"/>
    </source>
</evidence>
<evidence type="ECO:0000259" key="9">
    <source>
        <dbReference type="PROSITE" id="PS51030"/>
    </source>
</evidence>
<dbReference type="AlphaFoldDB" id="A0A914YSJ8"/>
<dbReference type="InterPro" id="IPR001628">
    <property type="entry name" value="Znf_hrmn_rcpt"/>
</dbReference>
<keyword evidence="4" id="KW-0805">Transcription regulation</keyword>